<keyword evidence="2" id="KW-0812">Transmembrane</keyword>
<dbReference type="InterPro" id="IPR002931">
    <property type="entry name" value="Transglutaminase-like"/>
</dbReference>
<feature type="transmembrane region" description="Helical" evidence="2">
    <location>
        <begin position="40"/>
        <end position="59"/>
    </location>
</feature>
<evidence type="ECO:0000256" key="2">
    <source>
        <dbReference type="SAM" id="Phobius"/>
    </source>
</evidence>
<proteinExistence type="predicted"/>
<dbReference type="SMART" id="SM00460">
    <property type="entry name" value="TGc"/>
    <property type="match status" value="1"/>
</dbReference>
<protein>
    <recommendedName>
        <fullName evidence="3">Transglutaminase-like domain-containing protein</fullName>
    </recommendedName>
</protein>
<reference evidence="4" key="1">
    <citation type="submission" date="2020-02" db="EMBL/GenBank/DDBJ databases">
        <authorList>
            <person name="Meier V. D."/>
        </authorList>
    </citation>
    <scope>NUCLEOTIDE SEQUENCE</scope>
    <source>
        <strain evidence="4">AVDCRST_MAG50</strain>
    </source>
</reference>
<evidence type="ECO:0000313" key="4">
    <source>
        <dbReference type="EMBL" id="CAA9225196.1"/>
    </source>
</evidence>
<feature type="transmembrane region" description="Helical" evidence="2">
    <location>
        <begin position="66"/>
        <end position="84"/>
    </location>
</feature>
<dbReference type="PANTHER" id="PTHR42736">
    <property type="entry name" value="PROTEIN-GLUTAMINE GAMMA-GLUTAMYLTRANSFERASE"/>
    <property type="match status" value="1"/>
</dbReference>
<dbReference type="InterPro" id="IPR052901">
    <property type="entry name" value="Bact_TGase-like"/>
</dbReference>
<dbReference type="Pfam" id="PF11992">
    <property type="entry name" value="TgpA_N"/>
    <property type="match status" value="1"/>
</dbReference>
<dbReference type="SUPFAM" id="SSF54001">
    <property type="entry name" value="Cysteine proteinases"/>
    <property type="match status" value="1"/>
</dbReference>
<name>A0A6J4HJU2_9ACTN</name>
<dbReference type="Gene3D" id="3.10.620.30">
    <property type="match status" value="1"/>
</dbReference>
<gene>
    <name evidence="4" type="ORF">AVDCRST_MAG50-796</name>
</gene>
<dbReference type="InterPro" id="IPR038765">
    <property type="entry name" value="Papain-like_cys_pep_sf"/>
</dbReference>
<accession>A0A6J4HJU2</accession>
<organism evidence="4">
    <name type="scientific">uncultured Acidimicrobiales bacterium</name>
    <dbReference type="NCBI Taxonomy" id="310071"/>
    <lineage>
        <taxon>Bacteria</taxon>
        <taxon>Bacillati</taxon>
        <taxon>Actinomycetota</taxon>
        <taxon>Acidimicrobiia</taxon>
        <taxon>Acidimicrobiales</taxon>
        <taxon>environmental samples</taxon>
    </lineage>
</organism>
<evidence type="ECO:0000259" key="3">
    <source>
        <dbReference type="SMART" id="SM00460"/>
    </source>
</evidence>
<sequence length="713" mass="75381">MLRKANAPRPPEDSVALRVVVAIAVIAATTATLAQGVGGSGLRVAATVGIAFGFAFSHWARHRDGYLLKVGLALGVVIAFASFLDAVLGASTGSLAEIQIPLAELFLWVQLLHALDVPARRDLLFSLLSSLVLMAVAGVLSISGGLAVYLVVWGVATASSLVLAYRSEIGDLPPLVDVHGRLAEQRSTVTRPLIGAVALVLLVATAVFLVVPAAGAGRAVAFPAQLPSRVPVPDQGGLANPSLGADDPSGPGAGPGQQRASFGYFGFSQTMDTSLRGRPDDTLVMRVKAARPDFWRGQTFDLWDGRVWEQSDHEPATRRGSSPIELRGSVEDRAILDRSASVELVQTVYVERPGPNLIFAAASPQSLYMSDNAVFELNDGTVRTGVELSRGAVYSVVSRRPAVTESILRAAGEGRVARPGTVDRNVADRYTQLPEVPERVARLARDVTASSLTTYDKVRALEAWMGANTTYTLDIPPLPAGADAVEQYLFVDKQGFCEQIGTALVVMLRSLGVPARLAVGYTPGERNPFTGLFEVRADDAHAWAEVYFPGVGWQAFDPTAAVPLAGEPFSSSAGTGLVSFLAGRLPSLPAQAPEVLAGLGAALAITLAGAGAVRRRVAKRRALAARTWPDLFLERLEVAGAERGRPRRASESAIRYSEALSTSVLPDRRVADLGHIIETAAFGPEGVEDRERRLAESVLHEAASASPTAGREP</sequence>
<dbReference type="InterPro" id="IPR021878">
    <property type="entry name" value="TgpA_N"/>
</dbReference>
<dbReference type="EMBL" id="CADCTF010000040">
    <property type="protein sequence ID" value="CAA9225196.1"/>
    <property type="molecule type" value="Genomic_DNA"/>
</dbReference>
<dbReference type="PANTHER" id="PTHR42736:SF1">
    <property type="entry name" value="PROTEIN-GLUTAMINE GAMMA-GLUTAMYLTRANSFERASE"/>
    <property type="match status" value="1"/>
</dbReference>
<dbReference type="Pfam" id="PF01841">
    <property type="entry name" value="Transglut_core"/>
    <property type="match status" value="1"/>
</dbReference>
<dbReference type="AlphaFoldDB" id="A0A6J4HJU2"/>
<feature type="compositionally biased region" description="Low complexity" evidence="1">
    <location>
        <begin position="244"/>
        <end position="258"/>
    </location>
</feature>
<evidence type="ECO:0000256" key="1">
    <source>
        <dbReference type="SAM" id="MobiDB-lite"/>
    </source>
</evidence>
<feature type="transmembrane region" description="Helical" evidence="2">
    <location>
        <begin position="193"/>
        <end position="215"/>
    </location>
</feature>
<keyword evidence="2" id="KW-1133">Transmembrane helix</keyword>
<feature type="domain" description="Transglutaminase-like" evidence="3">
    <location>
        <begin position="489"/>
        <end position="560"/>
    </location>
</feature>
<feature type="transmembrane region" description="Helical" evidence="2">
    <location>
        <begin position="15"/>
        <end position="34"/>
    </location>
</feature>
<feature type="region of interest" description="Disordered" evidence="1">
    <location>
        <begin position="233"/>
        <end position="258"/>
    </location>
</feature>
<keyword evidence="2" id="KW-0472">Membrane</keyword>